<comment type="caution">
    <text evidence="1">The sequence shown here is derived from an EMBL/GenBank/DDBJ whole genome shotgun (WGS) entry which is preliminary data.</text>
</comment>
<sequence length="141" mass="15149">MSANNTQFSIAIHLMAGLGYGVRSDITSTDLASSVNACPSFVRRILSKLSKAGLVRTMRGKSGTCQLARPADDITLLDIYEAVDAPKVFAVHAYPAQSLCPVSCGFKPMIDHVLEKAQISFEETLTETTLADVITEIKKGT</sequence>
<gene>
    <name evidence="1" type="ORF">JFN93_12095</name>
</gene>
<dbReference type="Proteomes" id="UP000636888">
    <property type="component" value="Unassembled WGS sequence"/>
</dbReference>
<accession>A0A8J7LYU0</accession>
<dbReference type="PANTHER" id="PTHR33221:SF15">
    <property type="entry name" value="HTH-TYPE TRANSCRIPTIONAL REGULATOR YWGB-RELATED"/>
    <property type="match status" value="1"/>
</dbReference>
<dbReference type="SUPFAM" id="SSF46785">
    <property type="entry name" value="Winged helix' DNA-binding domain"/>
    <property type="match status" value="1"/>
</dbReference>
<dbReference type="InterPro" id="IPR036390">
    <property type="entry name" value="WH_DNA-bd_sf"/>
</dbReference>
<dbReference type="Pfam" id="PF02082">
    <property type="entry name" value="Rrf2"/>
    <property type="match status" value="1"/>
</dbReference>
<dbReference type="Gene3D" id="1.10.10.10">
    <property type="entry name" value="Winged helix-like DNA-binding domain superfamily/Winged helix DNA-binding domain"/>
    <property type="match status" value="1"/>
</dbReference>
<evidence type="ECO:0000313" key="2">
    <source>
        <dbReference type="Proteomes" id="UP000636888"/>
    </source>
</evidence>
<dbReference type="InterPro" id="IPR000944">
    <property type="entry name" value="Tscrpt_reg_Rrf2"/>
</dbReference>
<dbReference type="PROSITE" id="PS51197">
    <property type="entry name" value="HTH_RRF2_2"/>
    <property type="match status" value="1"/>
</dbReference>
<dbReference type="GO" id="GO:0003700">
    <property type="term" value="F:DNA-binding transcription factor activity"/>
    <property type="evidence" value="ECO:0007669"/>
    <property type="project" value="TreeGrafter"/>
</dbReference>
<dbReference type="GO" id="GO:0005829">
    <property type="term" value="C:cytosol"/>
    <property type="evidence" value="ECO:0007669"/>
    <property type="project" value="TreeGrafter"/>
</dbReference>
<dbReference type="PANTHER" id="PTHR33221">
    <property type="entry name" value="WINGED HELIX-TURN-HELIX TRANSCRIPTIONAL REGULATOR, RRF2 FAMILY"/>
    <property type="match status" value="1"/>
</dbReference>
<proteinExistence type="predicted"/>
<organism evidence="1 2">
    <name type="scientific">Geomesophilobacter sediminis</name>
    <dbReference type="NCBI Taxonomy" id="2798584"/>
    <lineage>
        <taxon>Bacteria</taxon>
        <taxon>Pseudomonadati</taxon>
        <taxon>Thermodesulfobacteriota</taxon>
        <taxon>Desulfuromonadia</taxon>
        <taxon>Geobacterales</taxon>
        <taxon>Geobacteraceae</taxon>
        <taxon>Geomesophilobacter</taxon>
    </lineage>
</organism>
<dbReference type="AlphaFoldDB" id="A0A8J7LYU0"/>
<dbReference type="InterPro" id="IPR036388">
    <property type="entry name" value="WH-like_DNA-bd_sf"/>
</dbReference>
<name>A0A8J7LYU0_9BACT</name>
<protein>
    <submittedName>
        <fullName evidence="1">Rrf2 family transcriptional regulator</fullName>
    </submittedName>
</protein>
<reference evidence="1" key="1">
    <citation type="submission" date="2020-12" db="EMBL/GenBank/DDBJ databases">
        <title>Geomonas sp. Red875, isolated from river sediment.</title>
        <authorList>
            <person name="Xu Z."/>
            <person name="Zhang Z."/>
            <person name="Masuda Y."/>
            <person name="Itoh H."/>
            <person name="Senoo K."/>
        </authorList>
    </citation>
    <scope>NUCLEOTIDE SEQUENCE</scope>
    <source>
        <strain evidence="1">Red875</strain>
    </source>
</reference>
<evidence type="ECO:0000313" key="1">
    <source>
        <dbReference type="EMBL" id="MBJ6725452.1"/>
    </source>
</evidence>
<dbReference type="RefSeq" id="WP_199384344.1">
    <property type="nucleotide sequence ID" value="NZ_JAEMHM010000009.1"/>
</dbReference>
<dbReference type="EMBL" id="JAEMHM010000009">
    <property type="protein sequence ID" value="MBJ6725452.1"/>
    <property type="molecule type" value="Genomic_DNA"/>
</dbReference>
<keyword evidence="2" id="KW-1185">Reference proteome</keyword>